<dbReference type="EMBL" id="JBAHYK010000867">
    <property type="protein sequence ID" value="KAL0570829.1"/>
    <property type="molecule type" value="Genomic_DNA"/>
</dbReference>
<keyword evidence="4" id="KW-1185">Reference proteome</keyword>
<keyword evidence="1" id="KW-0175">Coiled coil</keyword>
<feature type="compositionally biased region" description="Low complexity" evidence="2">
    <location>
        <begin position="19"/>
        <end position="34"/>
    </location>
</feature>
<evidence type="ECO:0000313" key="4">
    <source>
        <dbReference type="Proteomes" id="UP001465976"/>
    </source>
</evidence>
<sequence length="271" mass="29533">MPSSTPRTPSHQKIEIARSRSSSPSKPRTTLSTPQSRIEKALAKRRDALSLAEENLIEHERERRKAGQKLRKLKAMYKDVVVRSSDAKESVQVSNEELAHCLADVQEITDKVRGLLAADSLDSFTDSEDSSIDSNHSPGPSSAVATATVPCRGSSHLLGNGSGSWDQATRPAASHEYEGESEGEEDAAEAGNKLGDLSIQGPEISQVPVEVGSRFPAYVVYYGKDGKHGLFTGWKSTRGKRGASRLLKDHIHVVKGFTDPDLATRFYEEFS</sequence>
<name>A0ABR3F6F7_9AGAR</name>
<protein>
    <submittedName>
        <fullName evidence="3">Uncharacterized protein</fullName>
    </submittedName>
</protein>
<comment type="caution">
    <text evidence="3">The sequence shown here is derived from an EMBL/GenBank/DDBJ whole genome shotgun (WGS) entry which is preliminary data.</text>
</comment>
<evidence type="ECO:0000313" key="3">
    <source>
        <dbReference type="EMBL" id="KAL0570829.1"/>
    </source>
</evidence>
<feature type="region of interest" description="Disordered" evidence="2">
    <location>
        <begin position="1"/>
        <end position="38"/>
    </location>
</feature>
<feature type="region of interest" description="Disordered" evidence="2">
    <location>
        <begin position="124"/>
        <end position="189"/>
    </location>
</feature>
<evidence type="ECO:0000256" key="1">
    <source>
        <dbReference type="SAM" id="Coils"/>
    </source>
</evidence>
<feature type="compositionally biased region" description="Polar residues" evidence="2">
    <location>
        <begin position="132"/>
        <end position="145"/>
    </location>
</feature>
<proteinExistence type="predicted"/>
<accession>A0ABR3F6F7</accession>
<dbReference type="Proteomes" id="UP001465976">
    <property type="component" value="Unassembled WGS sequence"/>
</dbReference>
<evidence type="ECO:0000256" key="2">
    <source>
        <dbReference type="SAM" id="MobiDB-lite"/>
    </source>
</evidence>
<feature type="coiled-coil region" evidence="1">
    <location>
        <begin position="42"/>
        <end position="76"/>
    </location>
</feature>
<feature type="compositionally biased region" description="Polar residues" evidence="2">
    <location>
        <begin position="1"/>
        <end position="11"/>
    </location>
</feature>
<organism evidence="3 4">
    <name type="scientific">Marasmius crinis-equi</name>
    <dbReference type="NCBI Taxonomy" id="585013"/>
    <lineage>
        <taxon>Eukaryota</taxon>
        <taxon>Fungi</taxon>
        <taxon>Dikarya</taxon>
        <taxon>Basidiomycota</taxon>
        <taxon>Agaricomycotina</taxon>
        <taxon>Agaricomycetes</taxon>
        <taxon>Agaricomycetidae</taxon>
        <taxon>Agaricales</taxon>
        <taxon>Marasmiineae</taxon>
        <taxon>Marasmiaceae</taxon>
        <taxon>Marasmius</taxon>
    </lineage>
</organism>
<gene>
    <name evidence="3" type="ORF">V5O48_011125</name>
</gene>
<feature type="compositionally biased region" description="Acidic residues" evidence="2">
    <location>
        <begin position="179"/>
        <end position="188"/>
    </location>
</feature>
<reference evidence="3 4" key="1">
    <citation type="submission" date="2024-02" db="EMBL/GenBank/DDBJ databases">
        <title>A draft genome for the cacao thread blight pathogen Marasmius crinis-equi.</title>
        <authorList>
            <person name="Cohen S.P."/>
            <person name="Baruah I.K."/>
            <person name="Amoako-Attah I."/>
            <person name="Bukari Y."/>
            <person name="Meinhardt L.W."/>
            <person name="Bailey B.A."/>
        </authorList>
    </citation>
    <scope>NUCLEOTIDE SEQUENCE [LARGE SCALE GENOMIC DNA]</scope>
    <source>
        <strain evidence="3 4">GH-76</strain>
    </source>
</reference>